<reference evidence="1" key="1">
    <citation type="journal article" date="2015" name="Nature">
        <title>Complex archaea that bridge the gap between prokaryotes and eukaryotes.</title>
        <authorList>
            <person name="Spang A."/>
            <person name="Saw J.H."/>
            <person name="Jorgensen S.L."/>
            <person name="Zaremba-Niedzwiedzka K."/>
            <person name="Martijn J."/>
            <person name="Lind A.E."/>
            <person name="van Eijk R."/>
            <person name="Schleper C."/>
            <person name="Guy L."/>
            <person name="Ettema T.J."/>
        </authorList>
    </citation>
    <scope>NUCLEOTIDE SEQUENCE</scope>
</reference>
<protein>
    <recommendedName>
        <fullName evidence="2">Nucleotide-diphospho-sugar transferase domain-containing protein</fullName>
    </recommendedName>
</protein>
<name>A0A0F9UE92_9ZZZZ</name>
<dbReference type="InterPro" id="IPR046733">
    <property type="entry name" value="DUF6625"/>
</dbReference>
<dbReference type="EMBL" id="LAZR01000114">
    <property type="protein sequence ID" value="KKN89979.1"/>
    <property type="molecule type" value="Genomic_DNA"/>
</dbReference>
<evidence type="ECO:0008006" key="2">
    <source>
        <dbReference type="Google" id="ProtNLM"/>
    </source>
</evidence>
<gene>
    <name evidence="1" type="ORF">LCGC14_0233570</name>
</gene>
<dbReference type="AlphaFoldDB" id="A0A0F9UE92"/>
<sequence>MNGMATGGADSKAPSIRFLIPYFGTWPFWMPYYLESCRRNPSISWLFFTDCGVPADSPPNVDFIETSFDKYCSLVSVRLKIKFCPKDPYKLCDIKPALGYVHQEYLNGFDFWAFGDIDVIYGSLRGYFTAQRLAEKDLLATHYRRVSGHLCIVRNNETMRRAFKLIPRWQQRFEDTTHHALDEGAFSRIFIRNKNWPEWLRRFAARFNKWNRLSEFEESHSTFTQLADGSKVIPEQWFWRQGHLTNSVLGEQELPYMHFMVWKNNPQWKKASVRSQLRHPDISGTAGWLINSEGWRAIKDQAPRMES</sequence>
<organism evidence="1">
    <name type="scientific">marine sediment metagenome</name>
    <dbReference type="NCBI Taxonomy" id="412755"/>
    <lineage>
        <taxon>unclassified sequences</taxon>
        <taxon>metagenomes</taxon>
        <taxon>ecological metagenomes</taxon>
    </lineage>
</organism>
<comment type="caution">
    <text evidence="1">The sequence shown here is derived from an EMBL/GenBank/DDBJ whole genome shotgun (WGS) entry which is preliminary data.</text>
</comment>
<evidence type="ECO:0000313" key="1">
    <source>
        <dbReference type="EMBL" id="KKN89979.1"/>
    </source>
</evidence>
<dbReference type="Pfam" id="PF20330">
    <property type="entry name" value="DUF6625"/>
    <property type="match status" value="1"/>
</dbReference>
<proteinExistence type="predicted"/>
<accession>A0A0F9UE92</accession>